<dbReference type="Gene3D" id="1.10.530.10">
    <property type="match status" value="1"/>
</dbReference>
<protein>
    <recommendedName>
        <fullName evidence="3">Mannosyl-glycoprotein endo-beta-N-acetylglucosamidase-like domain-containing protein</fullName>
    </recommendedName>
</protein>
<dbReference type="EMBL" id="LBWK01000001">
    <property type="protein sequence ID" value="KKR06077.1"/>
    <property type="molecule type" value="Genomic_DNA"/>
</dbReference>
<comment type="caution">
    <text evidence="1">The sequence shown here is derived from an EMBL/GenBank/DDBJ whole genome shotgun (WGS) entry which is preliminary data.</text>
</comment>
<dbReference type="AlphaFoldDB" id="A0A0G0QWQ5"/>
<evidence type="ECO:0000313" key="2">
    <source>
        <dbReference type="Proteomes" id="UP000034799"/>
    </source>
</evidence>
<name>A0A0G0QWQ5_9BACT</name>
<accession>A0A0G0QWQ5</accession>
<evidence type="ECO:0000313" key="1">
    <source>
        <dbReference type="EMBL" id="KKR06077.1"/>
    </source>
</evidence>
<reference evidence="1 2" key="1">
    <citation type="journal article" date="2015" name="Nature">
        <title>rRNA introns, odd ribosomes, and small enigmatic genomes across a large radiation of phyla.</title>
        <authorList>
            <person name="Brown C.T."/>
            <person name="Hug L.A."/>
            <person name="Thomas B.C."/>
            <person name="Sharon I."/>
            <person name="Castelle C.J."/>
            <person name="Singh A."/>
            <person name="Wilkins M.J."/>
            <person name="Williams K.H."/>
            <person name="Banfield J.F."/>
        </authorList>
    </citation>
    <scope>NUCLEOTIDE SEQUENCE [LARGE SCALE GENOMIC DNA]</scope>
</reference>
<sequence>MSNVRSLISKSMSLLGFIILFSLFHLVAGGKFAQTIGEMVGFNRKLVEVNRLSALETRSIYLTSSDPSFLLSGDISQVSGQTTVTTSDPRVLAMRQFLIDHYSPLYTYADIFVSEADKVGLDWRLVASISGVESAFGNLIPYRSNNGWGWRGGPGGAYSIFSSWKEGISTVTGRLAAGYGTDLTPFQIEPTYCPPCGQNPSHAWANGVTQFMSDLNYYVRNLESVY</sequence>
<dbReference type="Proteomes" id="UP000034799">
    <property type="component" value="Unassembled WGS sequence"/>
</dbReference>
<organism evidence="1 2">
    <name type="scientific">candidate division WS6 bacterium GW2011_GWF2_39_15</name>
    <dbReference type="NCBI Taxonomy" id="1619100"/>
    <lineage>
        <taxon>Bacteria</taxon>
        <taxon>Candidatus Dojkabacteria</taxon>
    </lineage>
</organism>
<gene>
    <name evidence="1" type="ORF">UT34_C0001G0117</name>
</gene>
<evidence type="ECO:0008006" key="3">
    <source>
        <dbReference type="Google" id="ProtNLM"/>
    </source>
</evidence>
<proteinExistence type="predicted"/>
<dbReference type="STRING" id="1619100.UT34_C0001G0117"/>